<reference evidence="2 3" key="1">
    <citation type="submission" date="2021-06" db="EMBL/GenBank/DDBJ databases">
        <title>Caerostris extrusa draft genome.</title>
        <authorList>
            <person name="Kono N."/>
            <person name="Arakawa K."/>
        </authorList>
    </citation>
    <scope>NUCLEOTIDE SEQUENCE [LARGE SCALE GENOMIC DNA]</scope>
</reference>
<keyword evidence="3" id="KW-1185">Reference proteome</keyword>
<evidence type="ECO:0000313" key="2">
    <source>
        <dbReference type="EMBL" id="GIY23266.1"/>
    </source>
</evidence>
<comment type="caution">
    <text evidence="2">The sequence shown here is derived from an EMBL/GenBank/DDBJ whole genome shotgun (WGS) entry which is preliminary data.</text>
</comment>
<sequence length="162" mass="17881">RIGSWCESILRTNCFGSISFEIESIGCALNTVFTENQEAGNGAGAFSKASSISLAYGIDCAPSRECFELPKITESREEIEEDECSRRPATYENVKKKSQNRSKLATSNQRECEKKNAKLFEKNSRLSSRMISETAKADKDTVLVNFAGGFRLENVCAKNGAK</sequence>
<organism evidence="2 3">
    <name type="scientific">Caerostris extrusa</name>
    <name type="common">Bark spider</name>
    <name type="synonym">Caerostris bankana</name>
    <dbReference type="NCBI Taxonomy" id="172846"/>
    <lineage>
        <taxon>Eukaryota</taxon>
        <taxon>Metazoa</taxon>
        <taxon>Ecdysozoa</taxon>
        <taxon>Arthropoda</taxon>
        <taxon>Chelicerata</taxon>
        <taxon>Arachnida</taxon>
        <taxon>Araneae</taxon>
        <taxon>Araneomorphae</taxon>
        <taxon>Entelegynae</taxon>
        <taxon>Araneoidea</taxon>
        <taxon>Araneidae</taxon>
        <taxon>Caerostris</taxon>
    </lineage>
</organism>
<gene>
    <name evidence="2" type="ORF">CEXT_471771</name>
</gene>
<dbReference type="Proteomes" id="UP001054945">
    <property type="component" value="Unassembled WGS sequence"/>
</dbReference>
<protein>
    <submittedName>
        <fullName evidence="2">Uncharacterized protein</fullName>
    </submittedName>
</protein>
<accession>A0AAV4RQR9</accession>
<dbReference type="AlphaFoldDB" id="A0AAV4RQR9"/>
<proteinExistence type="predicted"/>
<dbReference type="EMBL" id="BPLR01008253">
    <property type="protein sequence ID" value="GIY23266.1"/>
    <property type="molecule type" value="Genomic_DNA"/>
</dbReference>
<feature type="non-terminal residue" evidence="2">
    <location>
        <position position="1"/>
    </location>
</feature>
<evidence type="ECO:0000313" key="3">
    <source>
        <dbReference type="Proteomes" id="UP001054945"/>
    </source>
</evidence>
<evidence type="ECO:0000256" key="1">
    <source>
        <dbReference type="SAM" id="MobiDB-lite"/>
    </source>
</evidence>
<name>A0AAV4RQR9_CAEEX</name>
<feature type="region of interest" description="Disordered" evidence="1">
    <location>
        <begin position="90"/>
        <end position="112"/>
    </location>
</feature>